<proteinExistence type="predicted"/>
<keyword evidence="8" id="KW-0443">Lipid metabolism</keyword>
<sequence length="475" mass="55362">MMIYYILGFLHLILFSWAFYNILYFGVKPSKSLSWVLITFFFPFIGVVAFILFGINRRKIKFFELKETKKRKNFIKDSLSSENSSNVEILETIKQKKIATLIYETTHIGVEDKNDVILLKNGKETFKALNEALKNAKNFIHLQYYMIEDGEILSEIMAILEQKIKENVEVRVIYDTLGSFELKKSTKRKLKDMGVELYPETPFKYGSFIFSLNFRNHRKIAIIDNEIGFTGGVNISDEYITDDEFLGIWQDTHLQIKGCAVNSIHKSFLKDFYYASNQDLTKDKKYSTPCNFEGETKLQIVSGGPDYEQSVVMQQYLSFINLAEKSICVLNPYFIPTFSILEAFKIAALSGVNVTLLLPKKSDSKVANYSMYSYFEDLLKAGVNIYLRDDFSHSKVVFIDDEIISVGSTNFDCRSFEHNYELNAILYDEKITKEVKKEFDERKNKAHKIEYKEFRKRSIKQKTFERLSRFFSPLL</sequence>
<evidence type="ECO:0000256" key="3">
    <source>
        <dbReference type="ARBA" id="ARBA00022516"/>
    </source>
</evidence>
<evidence type="ECO:0000256" key="9">
    <source>
        <dbReference type="ARBA" id="ARBA00023136"/>
    </source>
</evidence>
<keyword evidence="9 13" id="KW-0472">Membrane</keyword>
<keyword evidence="5 13" id="KW-0812">Transmembrane</keyword>
<comment type="caution">
    <text evidence="15">The sequence shown here is derived from an EMBL/GenBank/DDBJ whole genome shotgun (WGS) entry which is preliminary data.</text>
</comment>
<dbReference type="Gene3D" id="3.30.870.10">
    <property type="entry name" value="Endonuclease Chain A"/>
    <property type="match status" value="2"/>
</dbReference>
<keyword evidence="4" id="KW-0808">Transferase</keyword>
<dbReference type="Pfam" id="PF13091">
    <property type="entry name" value="PLDc_2"/>
    <property type="match status" value="2"/>
</dbReference>
<dbReference type="Pfam" id="PF13396">
    <property type="entry name" value="PLDc_N"/>
    <property type="match status" value="1"/>
</dbReference>
<keyword evidence="6" id="KW-0677">Repeat</keyword>
<keyword evidence="3" id="KW-0444">Lipid biosynthesis</keyword>
<dbReference type="SMART" id="SM00155">
    <property type="entry name" value="PLDc"/>
    <property type="match status" value="2"/>
</dbReference>
<dbReference type="GO" id="GO:0008808">
    <property type="term" value="F:cardiolipin synthase activity"/>
    <property type="evidence" value="ECO:0007669"/>
    <property type="project" value="UniProtKB-UniRule"/>
</dbReference>
<feature type="domain" description="PLD phosphodiesterase" evidence="14">
    <location>
        <begin position="212"/>
        <end position="239"/>
    </location>
</feature>
<keyword evidence="11" id="KW-1208">Phospholipid metabolism</keyword>
<feature type="transmembrane region" description="Helical" evidence="13">
    <location>
        <begin position="7"/>
        <end position="27"/>
    </location>
</feature>
<dbReference type="GO" id="GO:0032049">
    <property type="term" value="P:cardiolipin biosynthetic process"/>
    <property type="evidence" value="ECO:0007669"/>
    <property type="project" value="UniProtKB-UniRule"/>
</dbReference>
<feature type="transmembrane region" description="Helical" evidence="13">
    <location>
        <begin position="33"/>
        <end position="55"/>
    </location>
</feature>
<dbReference type="SUPFAM" id="SSF56024">
    <property type="entry name" value="Phospholipase D/nuclease"/>
    <property type="match status" value="2"/>
</dbReference>
<dbReference type="STRING" id="1774273.LPB03_16445"/>
<dbReference type="Proteomes" id="UP000092584">
    <property type="component" value="Unassembled WGS sequence"/>
</dbReference>
<keyword evidence="16" id="KW-1185">Reference proteome</keyword>
<evidence type="ECO:0000256" key="11">
    <source>
        <dbReference type="ARBA" id="ARBA00023264"/>
    </source>
</evidence>
<reference evidence="16" key="1">
    <citation type="submission" date="2016-02" db="EMBL/GenBank/DDBJ databases">
        <authorList>
            <person name="Shin S.-K."/>
            <person name="Yi H."/>
            <person name="Kim E."/>
        </authorList>
    </citation>
    <scope>NUCLEOTIDE SEQUENCE [LARGE SCALE GENOMIC DNA]</scope>
    <source>
        <strain evidence="16">LPB0003</strain>
    </source>
</reference>
<dbReference type="InterPro" id="IPR025202">
    <property type="entry name" value="PLD-like_dom"/>
</dbReference>
<evidence type="ECO:0000256" key="1">
    <source>
        <dbReference type="ARBA" id="ARBA00004651"/>
    </source>
</evidence>
<dbReference type="PANTHER" id="PTHR21248">
    <property type="entry name" value="CARDIOLIPIN SYNTHASE"/>
    <property type="match status" value="1"/>
</dbReference>
<keyword evidence="10" id="KW-0594">Phospholipid biosynthesis</keyword>
<dbReference type="InterPro" id="IPR022924">
    <property type="entry name" value="Cardiolipin_synthase"/>
</dbReference>
<dbReference type="InterPro" id="IPR027379">
    <property type="entry name" value="CLS_N"/>
</dbReference>
<dbReference type="NCBIfam" id="TIGR04265">
    <property type="entry name" value="bac_cardiolipin"/>
    <property type="match status" value="1"/>
</dbReference>
<evidence type="ECO:0000256" key="8">
    <source>
        <dbReference type="ARBA" id="ARBA00023098"/>
    </source>
</evidence>
<keyword evidence="7 13" id="KW-1133">Transmembrane helix</keyword>
<comment type="subcellular location">
    <subcellularLocation>
        <location evidence="1">Cell membrane</location>
        <topology evidence="1">Multi-pass membrane protein</topology>
    </subcellularLocation>
</comment>
<evidence type="ECO:0000259" key="14">
    <source>
        <dbReference type="PROSITE" id="PS50035"/>
    </source>
</evidence>
<dbReference type="GO" id="GO:0005886">
    <property type="term" value="C:plasma membrane"/>
    <property type="evidence" value="ECO:0007669"/>
    <property type="project" value="UniProtKB-SubCell"/>
</dbReference>
<dbReference type="PROSITE" id="PS50035">
    <property type="entry name" value="PLD"/>
    <property type="match status" value="2"/>
</dbReference>
<name>A0A1B8TPG3_9FLAO</name>
<dbReference type="EMBL" id="LSFM01000027">
    <property type="protein sequence ID" value="OBY61388.1"/>
    <property type="molecule type" value="Genomic_DNA"/>
</dbReference>
<dbReference type="CDD" id="cd09112">
    <property type="entry name" value="PLDc_CLS_2"/>
    <property type="match status" value="1"/>
</dbReference>
<evidence type="ECO:0000256" key="13">
    <source>
        <dbReference type="SAM" id="Phobius"/>
    </source>
</evidence>
<feature type="domain" description="PLD phosphodiesterase" evidence="14">
    <location>
        <begin position="388"/>
        <end position="415"/>
    </location>
</feature>
<evidence type="ECO:0000256" key="12">
    <source>
        <dbReference type="NCBIfam" id="TIGR04265"/>
    </source>
</evidence>
<organism evidence="15 16">
    <name type="scientific">Polaribacter vadi</name>
    <dbReference type="NCBI Taxonomy" id="1774273"/>
    <lineage>
        <taxon>Bacteria</taxon>
        <taxon>Pseudomonadati</taxon>
        <taxon>Bacteroidota</taxon>
        <taxon>Flavobacteriia</taxon>
        <taxon>Flavobacteriales</taxon>
        <taxon>Flavobacteriaceae</taxon>
    </lineage>
</organism>
<dbReference type="OrthoDB" id="9762009at2"/>
<evidence type="ECO:0000313" key="16">
    <source>
        <dbReference type="Proteomes" id="UP000092584"/>
    </source>
</evidence>
<evidence type="ECO:0000256" key="4">
    <source>
        <dbReference type="ARBA" id="ARBA00022679"/>
    </source>
</evidence>
<evidence type="ECO:0000256" key="2">
    <source>
        <dbReference type="ARBA" id="ARBA00022475"/>
    </source>
</evidence>
<dbReference type="AlphaFoldDB" id="A0A1B8TPG3"/>
<keyword evidence="2" id="KW-1003">Cell membrane</keyword>
<evidence type="ECO:0000256" key="10">
    <source>
        <dbReference type="ARBA" id="ARBA00023209"/>
    </source>
</evidence>
<protein>
    <recommendedName>
        <fullName evidence="12">Cardiolipin synthase</fullName>
        <ecNumber evidence="12">2.7.8.-</ecNumber>
    </recommendedName>
</protein>
<dbReference type="EC" id="2.7.8.-" evidence="12"/>
<evidence type="ECO:0000256" key="7">
    <source>
        <dbReference type="ARBA" id="ARBA00022989"/>
    </source>
</evidence>
<dbReference type="PANTHER" id="PTHR21248:SF22">
    <property type="entry name" value="PHOSPHOLIPASE D"/>
    <property type="match status" value="1"/>
</dbReference>
<gene>
    <name evidence="15" type="ORF">LPB3_16385</name>
</gene>
<dbReference type="CDD" id="cd09110">
    <property type="entry name" value="PLDc_CLS_1"/>
    <property type="match status" value="1"/>
</dbReference>
<dbReference type="InterPro" id="IPR001736">
    <property type="entry name" value="PLipase_D/transphosphatidylase"/>
</dbReference>
<evidence type="ECO:0000256" key="5">
    <source>
        <dbReference type="ARBA" id="ARBA00022692"/>
    </source>
</evidence>
<evidence type="ECO:0000256" key="6">
    <source>
        <dbReference type="ARBA" id="ARBA00022737"/>
    </source>
</evidence>
<evidence type="ECO:0000313" key="15">
    <source>
        <dbReference type="EMBL" id="OBY61388.1"/>
    </source>
</evidence>
<accession>A0A1B8TPG3</accession>